<keyword evidence="2" id="KW-1185">Reference proteome</keyword>
<evidence type="ECO:0000313" key="1">
    <source>
        <dbReference type="EMBL" id="UMM37509.1"/>
    </source>
</evidence>
<dbReference type="Proteomes" id="UP000829354">
    <property type="component" value="Chromosome V"/>
</dbReference>
<reference evidence="1 2" key="1">
    <citation type="submission" date="2022-04" db="EMBL/GenBank/DDBJ databases">
        <title>Chromosome-level reference genomes for two strains of Caenorhabditis briggsae: an improved platform for comparative genomics.</title>
        <authorList>
            <person name="Stevens L."/>
            <person name="Andersen E."/>
        </authorList>
    </citation>
    <scope>NUCLEOTIDE SEQUENCE [LARGE SCALE GENOMIC DNA]</scope>
    <source>
        <strain evidence="1">VX34</strain>
        <tissue evidence="1">Whole-organism</tissue>
    </source>
</reference>
<protein>
    <submittedName>
        <fullName evidence="1">Uncharacterized protein</fullName>
    </submittedName>
</protein>
<proteinExistence type="predicted"/>
<organism evidence="1 2">
    <name type="scientific">Caenorhabditis briggsae</name>
    <dbReference type="NCBI Taxonomy" id="6238"/>
    <lineage>
        <taxon>Eukaryota</taxon>
        <taxon>Metazoa</taxon>
        <taxon>Ecdysozoa</taxon>
        <taxon>Nematoda</taxon>
        <taxon>Chromadorea</taxon>
        <taxon>Rhabditida</taxon>
        <taxon>Rhabditina</taxon>
        <taxon>Rhabditomorpha</taxon>
        <taxon>Rhabditoidea</taxon>
        <taxon>Rhabditidae</taxon>
        <taxon>Peloderinae</taxon>
        <taxon>Caenorhabditis</taxon>
    </lineage>
</organism>
<name>A0AAE9JNP7_CAEBR</name>
<dbReference type="EMBL" id="CP092624">
    <property type="protein sequence ID" value="UMM37509.1"/>
    <property type="molecule type" value="Genomic_DNA"/>
</dbReference>
<dbReference type="AlphaFoldDB" id="A0AAE9JNP7"/>
<accession>A0AAE9JNP7</accession>
<sequence length="206" mass="24125">MSESIYNASYCKEKSFNAVLDPRPLVWSGEQKRGDDLAAHFAKCQIKKEWVRLIYVKNKCNEKETIEELGRDVVVRKEVEELYARMETCDGVKSASQRIDILLRGRNHPLGTLHLVPTDQLEFDFHWFSRKQAIKYLDELIFELKSDPRAVSGDIRIKLIVGRGDYPGSIRQTFLDWYPHNVSEFDWQSVLVLTIRKKTLYSDWVL</sequence>
<evidence type="ECO:0000313" key="2">
    <source>
        <dbReference type="Proteomes" id="UP000829354"/>
    </source>
</evidence>
<gene>
    <name evidence="1" type="ORF">L5515_009256</name>
</gene>